<evidence type="ECO:0000256" key="1">
    <source>
        <dbReference type="SAM" id="MobiDB-lite"/>
    </source>
</evidence>
<proteinExistence type="predicted"/>
<evidence type="ECO:0000313" key="3">
    <source>
        <dbReference type="Proteomes" id="UP001283361"/>
    </source>
</evidence>
<dbReference type="Proteomes" id="UP001283361">
    <property type="component" value="Unassembled WGS sequence"/>
</dbReference>
<dbReference type="EMBL" id="JAWDGP010002420">
    <property type="protein sequence ID" value="KAK3783363.1"/>
    <property type="molecule type" value="Genomic_DNA"/>
</dbReference>
<dbReference type="AlphaFoldDB" id="A0AAE1A9A8"/>
<organism evidence="2 3">
    <name type="scientific">Elysia crispata</name>
    <name type="common">lettuce slug</name>
    <dbReference type="NCBI Taxonomy" id="231223"/>
    <lineage>
        <taxon>Eukaryota</taxon>
        <taxon>Metazoa</taxon>
        <taxon>Spiralia</taxon>
        <taxon>Lophotrochozoa</taxon>
        <taxon>Mollusca</taxon>
        <taxon>Gastropoda</taxon>
        <taxon>Heterobranchia</taxon>
        <taxon>Euthyneura</taxon>
        <taxon>Panpulmonata</taxon>
        <taxon>Sacoglossa</taxon>
        <taxon>Placobranchoidea</taxon>
        <taxon>Plakobranchidae</taxon>
        <taxon>Elysia</taxon>
    </lineage>
</organism>
<gene>
    <name evidence="2" type="ORF">RRG08_044368</name>
</gene>
<name>A0AAE1A9A8_9GAST</name>
<accession>A0AAE1A9A8</accession>
<protein>
    <submittedName>
        <fullName evidence="2">Uncharacterized protein</fullName>
    </submittedName>
</protein>
<feature type="compositionally biased region" description="Basic and acidic residues" evidence="1">
    <location>
        <begin position="64"/>
        <end position="73"/>
    </location>
</feature>
<comment type="caution">
    <text evidence="2">The sequence shown here is derived from an EMBL/GenBank/DDBJ whole genome shotgun (WGS) entry which is preliminary data.</text>
</comment>
<sequence length="73" mass="8147">MYVQRSGLLAFCQQLDTTSKRDQKQTPRVAGGFQTLADSRLLTTQFDSSKPSVNRRPTAGTSRGRADRNRTTN</sequence>
<reference evidence="2" key="1">
    <citation type="journal article" date="2023" name="G3 (Bethesda)">
        <title>A reference genome for the long-term kleptoplast-retaining sea slug Elysia crispata morphotype clarki.</title>
        <authorList>
            <person name="Eastman K.E."/>
            <person name="Pendleton A.L."/>
            <person name="Shaikh M.A."/>
            <person name="Suttiyut T."/>
            <person name="Ogas R."/>
            <person name="Tomko P."/>
            <person name="Gavelis G."/>
            <person name="Widhalm J.R."/>
            <person name="Wisecaver J.H."/>
        </authorList>
    </citation>
    <scope>NUCLEOTIDE SEQUENCE</scope>
    <source>
        <strain evidence="2">ECLA1</strain>
    </source>
</reference>
<feature type="compositionally biased region" description="Polar residues" evidence="1">
    <location>
        <begin position="42"/>
        <end position="52"/>
    </location>
</feature>
<evidence type="ECO:0000313" key="2">
    <source>
        <dbReference type="EMBL" id="KAK3783363.1"/>
    </source>
</evidence>
<keyword evidence="3" id="KW-1185">Reference proteome</keyword>
<feature type="region of interest" description="Disordered" evidence="1">
    <location>
        <begin position="42"/>
        <end position="73"/>
    </location>
</feature>